<feature type="region of interest" description="Disordered" evidence="1">
    <location>
        <begin position="92"/>
        <end position="135"/>
    </location>
</feature>
<accession>A0ABR1SRF7</accession>
<keyword evidence="2" id="KW-0472">Membrane</keyword>
<keyword evidence="4" id="KW-1185">Reference proteome</keyword>
<feature type="compositionally biased region" description="Polar residues" evidence="1">
    <location>
        <begin position="96"/>
        <end position="117"/>
    </location>
</feature>
<comment type="caution">
    <text evidence="3">The sequence shown here is derived from an EMBL/GenBank/DDBJ whole genome shotgun (WGS) entry which is preliminary data.</text>
</comment>
<evidence type="ECO:0000313" key="4">
    <source>
        <dbReference type="Proteomes" id="UP001396898"/>
    </source>
</evidence>
<sequence>MASEKYLDLTQIRPQPDLEPSAFHPYQGIEVQSSSALVYTQRQEQDSGEKDAAKSVTDTHRRRILGLTVPVFWSLLIALVLVVAGAIGGGLAAQGRTGNNNSTTEPSGPGNLSSSGTAGEATATPKSLTPQPTDESASVTILMPMVQVSAVPLTAGAPRSTGRATASAAAAGITLQGQMSPQAFVQLCNTNFPEGSAGVRDLVSFFTPTFEQCMNSCAQYNSQYQQILLGSKRGQRVSTNDGKSGFCTAVSIWKRGCCFALC</sequence>
<feature type="transmembrane region" description="Helical" evidence="2">
    <location>
        <begin position="71"/>
        <end position="93"/>
    </location>
</feature>
<protein>
    <submittedName>
        <fullName evidence="3">Uncharacterized protein</fullName>
    </submittedName>
</protein>
<gene>
    <name evidence="3" type="ORF">PG991_001224</name>
</gene>
<organism evidence="3 4">
    <name type="scientific">Apiospora marii</name>
    <dbReference type="NCBI Taxonomy" id="335849"/>
    <lineage>
        <taxon>Eukaryota</taxon>
        <taxon>Fungi</taxon>
        <taxon>Dikarya</taxon>
        <taxon>Ascomycota</taxon>
        <taxon>Pezizomycotina</taxon>
        <taxon>Sordariomycetes</taxon>
        <taxon>Xylariomycetidae</taxon>
        <taxon>Amphisphaeriales</taxon>
        <taxon>Apiosporaceae</taxon>
        <taxon>Apiospora</taxon>
    </lineage>
</organism>
<name>A0ABR1SRF7_9PEZI</name>
<evidence type="ECO:0000256" key="1">
    <source>
        <dbReference type="SAM" id="MobiDB-lite"/>
    </source>
</evidence>
<dbReference type="Proteomes" id="UP001396898">
    <property type="component" value="Unassembled WGS sequence"/>
</dbReference>
<feature type="compositionally biased region" description="Polar residues" evidence="1">
    <location>
        <begin position="124"/>
        <end position="135"/>
    </location>
</feature>
<evidence type="ECO:0000313" key="3">
    <source>
        <dbReference type="EMBL" id="KAK8036910.1"/>
    </source>
</evidence>
<proteinExistence type="predicted"/>
<evidence type="ECO:0000256" key="2">
    <source>
        <dbReference type="SAM" id="Phobius"/>
    </source>
</evidence>
<reference evidence="3 4" key="1">
    <citation type="submission" date="2023-01" db="EMBL/GenBank/DDBJ databases">
        <title>Analysis of 21 Apiospora genomes using comparative genomics revels a genus with tremendous synthesis potential of carbohydrate active enzymes and secondary metabolites.</title>
        <authorList>
            <person name="Sorensen T."/>
        </authorList>
    </citation>
    <scope>NUCLEOTIDE SEQUENCE [LARGE SCALE GENOMIC DNA]</scope>
    <source>
        <strain evidence="3 4">CBS 20057</strain>
    </source>
</reference>
<keyword evidence="2" id="KW-1133">Transmembrane helix</keyword>
<keyword evidence="2" id="KW-0812">Transmembrane</keyword>
<dbReference type="EMBL" id="JAQQWI010000003">
    <property type="protein sequence ID" value="KAK8036910.1"/>
    <property type="molecule type" value="Genomic_DNA"/>
</dbReference>